<keyword evidence="1 4" id="KW-0808">Transferase</keyword>
<keyword evidence="2" id="KW-0012">Acyltransferase</keyword>
<accession>A0A5D0RMU4</accession>
<sequence>MTRPPPLPDAERLIEVCEATWPPAGRRHLGAWTIRDGQGGGQRVSAATEDWPVTEADLPAAEAAMRALGQVPLFRIRAGEDKLDALLARHGYDLRDPVNIYAMPVADLLGGEIPPGTAYAMWPPLELALEIWADGGIGEGRLAVMDRAPEPKAAILVRIGDGPGGVGFVGIHDGIAMLHAIHVLPEQRRKGAATLILRKAARWAAENGADVISLIVTQGNHAANPLYVSLGMRLVGHYHYRRLAEGN</sequence>
<dbReference type="RefSeq" id="WP_148376638.1">
    <property type="nucleotide sequence ID" value="NZ_VSIY01000004.1"/>
</dbReference>
<dbReference type="InterPro" id="IPR050832">
    <property type="entry name" value="Bact_Acetyltransf"/>
</dbReference>
<organism evidence="4 5">
    <name type="scientific">Maritimibacter fusiformis</name>
    <dbReference type="NCBI Taxonomy" id="2603819"/>
    <lineage>
        <taxon>Bacteria</taxon>
        <taxon>Pseudomonadati</taxon>
        <taxon>Pseudomonadota</taxon>
        <taxon>Alphaproteobacteria</taxon>
        <taxon>Rhodobacterales</taxon>
        <taxon>Roseobacteraceae</taxon>
        <taxon>Maritimibacter</taxon>
    </lineage>
</organism>
<dbReference type="SUPFAM" id="SSF55729">
    <property type="entry name" value="Acyl-CoA N-acyltransferases (Nat)"/>
    <property type="match status" value="1"/>
</dbReference>
<evidence type="ECO:0000256" key="2">
    <source>
        <dbReference type="ARBA" id="ARBA00023315"/>
    </source>
</evidence>
<evidence type="ECO:0000313" key="4">
    <source>
        <dbReference type="EMBL" id="TYB82001.1"/>
    </source>
</evidence>
<dbReference type="InterPro" id="IPR000182">
    <property type="entry name" value="GNAT_dom"/>
</dbReference>
<proteinExistence type="predicted"/>
<evidence type="ECO:0000313" key="5">
    <source>
        <dbReference type="Proteomes" id="UP000322080"/>
    </source>
</evidence>
<dbReference type="AlphaFoldDB" id="A0A5D0RMU4"/>
<dbReference type="PROSITE" id="PS51186">
    <property type="entry name" value="GNAT"/>
    <property type="match status" value="1"/>
</dbReference>
<feature type="domain" description="N-acetyltransferase" evidence="3">
    <location>
        <begin position="111"/>
        <end position="247"/>
    </location>
</feature>
<keyword evidence="5" id="KW-1185">Reference proteome</keyword>
<name>A0A5D0RMU4_9RHOB</name>
<dbReference type="Pfam" id="PF00583">
    <property type="entry name" value="Acetyltransf_1"/>
    <property type="match status" value="1"/>
</dbReference>
<evidence type="ECO:0000259" key="3">
    <source>
        <dbReference type="PROSITE" id="PS51186"/>
    </source>
</evidence>
<dbReference type="GO" id="GO:0016747">
    <property type="term" value="F:acyltransferase activity, transferring groups other than amino-acyl groups"/>
    <property type="evidence" value="ECO:0007669"/>
    <property type="project" value="InterPro"/>
</dbReference>
<dbReference type="InterPro" id="IPR016181">
    <property type="entry name" value="Acyl_CoA_acyltransferase"/>
</dbReference>
<gene>
    <name evidence="4" type="ORF">FVF75_04495</name>
</gene>
<dbReference type="Gene3D" id="3.40.630.30">
    <property type="match status" value="1"/>
</dbReference>
<dbReference type="PANTHER" id="PTHR43877">
    <property type="entry name" value="AMINOALKYLPHOSPHONATE N-ACETYLTRANSFERASE-RELATED-RELATED"/>
    <property type="match status" value="1"/>
</dbReference>
<dbReference type="EMBL" id="VSIY01000004">
    <property type="protein sequence ID" value="TYB82001.1"/>
    <property type="molecule type" value="Genomic_DNA"/>
</dbReference>
<evidence type="ECO:0000256" key="1">
    <source>
        <dbReference type="ARBA" id="ARBA00022679"/>
    </source>
</evidence>
<reference evidence="4 5" key="1">
    <citation type="submission" date="2019-08" db="EMBL/GenBank/DDBJ databases">
        <title>Identification of a novel species of the genus Boseongicola.</title>
        <authorList>
            <person name="Zhang X.-Q."/>
        </authorList>
    </citation>
    <scope>NUCLEOTIDE SEQUENCE [LARGE SCALE GENOMIC DNA]</scope>
    <source>
        <strain evidence="4 5">HY14</strain>
    </source>
</reference>
<dbReference type="Proteomes" id="UP000322080">
    <property type="component" value="Unassembled WGS sequence"/>
</dbReference>
<dbReference type="CDD" id="cd04301">
    <property type="entry name" value="NAT_SF"/>
    <property type="match status" value="1"/>
</dbReference>
<protein>
    <submittedName>
        <fullName evidence="4">N-acetyltransferase</fullName>
    </submittedName>
</protein>
<comment type="caution">
    <text evidence="4">The sequence shown here is derived from an EMBL/GenBank/DDBJ whole genome shotgun (WGS) entry which is preliminary data.</text>
</comment>